<dbReference type="RefSeq" id="WP_266070767.1">
    <property type="nucleotide sequence ID" value="NZ_JAPJDA010000026.1"/>
</dbReference>
<dbReference type="GO" id="GO:0000166">
    <property type="term" value="F:nucleotide binding"/>
    <property type="evidence" value="ECO:0007669"/>
    <property type="project" value="InterPro"/>
</dbReference>
<keyword evidence="2" id="KW-0560">Oxidoreductase</keyword>
<evidence type="ECO:0000313" key="6">
    <source>
        <dbReference type="Proteomes" id="UP001148482"/>
    </source>
</evidence>
<feature type="domain" description="Gfo/Idh/MocA-like oxidoreductase C-terminal" evidence="4">
    <location>
        <begin position="136"/>
        <end position="346"/>
    </location>
</feature>
<organism evidence="5 6">
    <name type="scientific">Salinimicrobium profundisediminis</name>
    <dbReference type="NCBI Taxonomy" id="2994553"/>
    <lineage>
        <taxon>Bacteria</taxon>
        <taxon>Pseudomonadati</taxon>
        <taxon>Bacteroidota</taxon>
        <taxon>Flavobacteriia</taxon>
        <taxon>Flavobacteriales</taxon>
        <taxon>Flavobacteriaceae</taxon>
        <taxon>Salinimicrobium</taxon>
    </lineage>
</organism>
<accession>A0A9X3I1T3</accession>
<dbReference type="Pfam" id="PF02894">
    <property type="entry name" value="GFO_IDH_MocA_C"/>
    <property type="match status" value="1"/>
</dbReference>
<feature type="domain" description="Gfo/Idh/MocA-like oxidoreductase N-terminal" evidence="3">
    <location>
        <begin position="5"/>
        <end position="124"/>
    </location>
</feature>
<dbReference type="InterPro" id="IPR000683">
    <property type="entry name" value="Gfo/Idh/MocA-like_OxRdtase_N"/>
</dbReference>
<comment type="similarity">
    <text evidence="1">Belongs to the Gfo/Idh/MocA family.</text>
</comment>
<dbReference type="PANTHER" id="PTHR43708:SF5">
    <property type="entry name" value="CONSERVED EXPRESSED OXIDOREDUCTASE (EUROFUNG)-RELATED"/>
    <property type="match status" value="1"/>
</dbReference>
<dbReference type="InterPro" id="IPR051317">
    <property type="entry name" value="Gfo/Idh/MocA_oxidoreduct"/>
</dbReference>
<dbReference type="InterPro" id="IPR036291">
    <property type="entry name" value="NAD(P)-bd_dom_sf"/>
</dbReference>
<comment type="caution">
    <text evidence="5">The sequence shown here is derived from an EMBL/GenBank/DDBJ whole genome shotgun (WGS) entry which is preliminary data.</text>
</comment>
<evidence type="ECO:0000256" key="2">
    <source>
        <dbReference type="ARBA" id="ARBA00023002"/>
    </source>
</evidence>
<dbReference type="AlphaFoldDB" id="A0A9X3I1T3"/>
<protein>
    <submittedName>
        <fullName evidence="5">Gfo/Idh/MocA family oxidoreductase</fullName>
    </submittedName>
</protein>
<dbReference type="EMBL" id="JAPJDA010000026">
    <property type="protein sequence ID" value="MCX2839405.1"/>
    <property type="molecule type" value="Genomic_DNA"/>
</dbReference>
<dbReference type="GO" id="GO:0016491">
    <property type="term" value="F:oxidoreductase activity"/>
    <property type="evidence" value="ECO:0007669"/>
    <property type="project" value="UniProtKB-KW"/>
</dbReference>
<gene>
    <name evidence="5" type="ORF">OQ279_14720</name>
</gene>
<proteinExistence type="inferred from homology"/>
<evidence type="ECO:0000313" key="5">
    <source>
        <dbReference type="EMBL" id="MCX2839405.1"/>
    </source>
</evidence>
<evidence type="ECO:0000259" key="4">
    <source>
        <dbReference type="Pfam" id="PF02894"/>
    </source>
</evidence>
<dbReference type="Proteomes" id="UP001148482">
    <property type="component" value="Unassembled WGS sequence"/>
</dbReference>
<keyword evidence="6" id="KW-1185">Reference proteome</keyword>
<dbReference type="PANTHER" id="PTHR43708">
    <property type="entry name" value="CONSERVED EXPRESSED OXIDOREDUCTASE (EUROFUNG)"/>
    <property type="match status" value="1"/>
</dbReference>
<sequence length="348" mass="39317">MKQVNTAFAGYGSGGSIYNAPILSSVDGFTVKKILTSNPTNVEAAKKDFPEVEIVGEYSEILEDPEIDLIILVLPNHLHYTFAEKALKARKNVLVEKPFTPNVREANELIKLAHQQNLLLTVHHNRRWDSDFLTVKKVVENGLLGRVVEYEAHFDRFRNKVKTGWKEDKENPGSGILYDLGSHLIDQALCLFGLPHEVFADIRTQRDNATVPDAFELLLFYPNLKVTLKAGMLVKEKGPTYQLSGTKGSFVKYGVDPQEEYLKKGAKPQNTSEWGVEPKDIWGRLNTVEEEKFLESERGNYPFLYQNLYNALTQAEALAVSPQQARDVIKVIEAAQQSHDERRVITFG</sequence>
<evidence type="ECO:0000256" key="1">
    <source>
        <dbReference type="ARBA" id="ARBA00010928"/>
    </source>
</evidence>
<name>A0A9X3I1T3_9FLAO</name>
<dbReference type="Gene3D" id="3.40.50.720">
    <property type="entry name" value="NAD(P)-binding Rossmann-like Domain"/>
    <property type="match status" value="1"/>
</dbReference>
<dbReference type="Gene3D" id="3.30.360.10">
    <property type="entry name" value="Dihydrodipicolinate Reductase, domain 2"/>
    <property type="match status" value="1"/>
</dbReference>
<dbReference type="Pfam" id="PF01408">
    <property type="entry name" value="GFO_IDH_MocA"/>
    <property type="match status" value="1"/>
</dbReference>
<evidence type="ECO:0000259" key="3">
    <source>
        <dbReference type="Pfam" id="PF01408"/>
    </source>
</evidence>
<dbReference type="InterPro" id="IPR004104">
    <property type="entry name" value="Gfo/Idh/MocA-like_OxRdtase_C"/>
</dbReference>
<reference evidence="5" key="1">
    <citation type="submission" date="2022-11" db="EMBL/GenBank/DDBJ databases">
        <title>Salinimicrobium profundisediminis sp. nov., isolated from deep-sea sediment of the Mariana Trench.</title>
        <authorList>
            <person name="Fu H."/>
        </authorList>
    </citation>
    <scope>NUCLEOTIDE SEQUENCE</scope>
    <source>
        <strain evidence="5">MT39</strain>
    </source>
</reference>
<dbReference type="SUPFAM" id="SSF51735">
    <property type="entry name" value="NAD(P)-binding Rossmann-fold domains"/>
    <property type="match status" value="1"/>
</dbReference>